<evidence type="ECO:0000313" key="1">
    <source>
        <dbReference type="EMBL" id="PZR37198.1"/>
    </source>
</evidence>
<protein>
    <submittedName>
        <fullName evidence="1">Uncharacterized protein</fullName>
    </submittedName>
</protein>
<accession>A0A2W5WSR3</accession>
<proteinExistence type="predicted"/>
<comment type="caution">
    <text evidence="1">The sequence shown here is derived from an EMBL/GenBank/DDBJ whole genome shotgun (WGS) entry which is preliminary data.</text>
</comment>
<gene>
    <name evidence="1" type="ORF">DI526_01390</name>
</gene>
<sequence>MIEANGGLEKSADNCRLDKSQLQRFCDTRYRQWMPADVIDDLEAACGRKIYSLALAAAEPSTEAIDSLLVEACEFSEETAILQRAIRKAVEDGRIDEVLEGPQIDRLLELTEQRLRDLRAARDRSRPA</sequence>
<dbReference type="AlphaFoldDB" id="A0A2W5WSR3"/>
<dbReference type="EMBL" id="QFQZ01000002">
    <property type="protein sequence ID" value="PZR37198.1"/>
    <property type="molecule type" value="Genomic_DNA"/>
</dbReference>
<reference evidence="1 2" key="1">
    <citation type="submission" date="2017-08" db="EMBL/GenBank/DDBJ databases">
        <title>Infants hospitalized years apart are colonized by the same room-sourced microbial strains.</title>
        <authorList>
            <person name="Brooks B."/>
            <person name="Olm M.R."/>
            <person name="Firek B.A."/>
            <person name="Baker R."/>
            <person name="Thomas B.C."/>
            <person name="Morowitz M.J."/>
            <person name="Banfield J.F."/>
        </authorList>
    </citation>
    <scope>NUCLEOTIDE SEQUENCE [LARGE SCALE GENOMIC DNA]</scope>
    <source>
        <strain evidence="1">S2_003_000_R2_4</strain>
    </source>
</reference>
<organism evidence="1 2">
    <name type="scientific">Caulobacter segnis</name>
    <dbReference type="NCBI Taxonomy" id="88688"/>
    <lineage>
        <taxon>Bacteria</taxon>
        <taxon>Pseudomonadati</taxon>
        <taxon>Pseudomonadota</taxon>
        <taxon>Alphaproteobacteria</taxon>
        <taxon>Caulobacterales</taxon>
        <taxon>Caulobacteraceae</taxon>
        <taxon>Caulobacter</taxon>
    </lineage>
</organism>
<evidence type="ECO:0000313" key="2">
    <source>
        <dbReference type="Proteomes" id="UP000249393"/>
    </source>
</evidence>
<dbReference type="Proteomes" id="UP000249393">
    <property type="component" value="Unassembled WGS sequence"/>
</dbReference>
<name>A0A2W5WSR3_9CAUL</name>